<dbReference type="PANTHER" id="PTHR12507">
    <property type="entry name" value="REDUCED GROWTH PHENOTYPE 1 RGP1, YEAST -RELATED"/>
    <property type="match status" value="1"/>
</dbReference>
<proteinExistence type="predicted"/>
<sequence>MFVLMFFAYVARTELPSIVPPSYRGATIRYFYYVDVHYLEDGWFWKMEARIPLQIWVTQKTSGLLIEEGHNDGIVPNTAIQMDVYWKEMDGDSDWVRANETYDGVEEGYESSRDEVSSVSSYNPMKENIHKSFGSSLSLHSFSARSSTPYLEGERTSISSYVALPRLSVAEVINDSSLDALSSQKSSANLSPSEQRKDTKPISADDEAGVSTIPGTDDPAASEGFIRGRSYNIRLDDQVLLRFSQRTLTQPIISIGGTLTFFHEEGARRCLEVSITLESSETVNRRFAHPSRRNSLTITKVDSLNLSHDTDMVE</sequence>
<gene>
    <name evidence="2" type="ORF">CK203_035794</name>
</gene>
<dbReference type="EMBL" id="QGNW01000692">
    <property type="protein sequence ID" value="RVW65152.1"/>
    <property type="molecule type" value="Genomic_DNA"/>
</dbReference>
<evidence type="ECO:0000313" key="2">
    <source>
        <dbReference type="EMBL" id="RVW65152.1"/>
    </source>
</evidence>
<reference evidence="2 3" key="1">
    <citation type="journal article" date="2018" name="PLoS Genet.">
        <title>Population sequencing reveals clonal diversity and ancestral inbreeding in the grapevine cultivar Chardonnay.</title>
        <authorList>
            <person name="Roach M.J."/>
            <person name="Johnson D.L."/>
            <person name="Bohlmann J."/>
            <person name="van Vuuren H.J."/>
            <person name="Jones S.J."/>
            <person name="Pretorius I.S."/>
            <person name="Schmidt S.A."/>
            <person name="Borneman A.R."/>
        </authorList>
    </citation>
    <scope>NUCLEOTIDE SEQUENCE [LARGE SCALE GENOMIC DNA]</scope>
    <source>
        <strain evidence="3">cv. Chardonnay</strain>
        <tissue evidence="2">Leaf</tissue>
    </source>
</reference>
<evidence type="ECO:0000256" key="1">
    <source>
        <dbReference type="SAM" id="MobiDB-lite"/>
    </source>
</evidence>
<protein>
    <submittedName>
        <fullName evidence="2">Uncharacterized protein</fullName>
    </submittedName>
</protein>
<feature type="region of interest" description="Disordered" evidence="1">
    <location>
        <begin position="183"/>
        <end position="221"/>
    </location>
</feature>
<evidence type="ECO:0000313" key="3">
    <source>
        <dbReference type="Proteomes" id="UP000288805"/>
    </source>
</evidence>
<name>A0A438FYW4_VITVI</name>
<dbReference type="AlphaFoldDB" id="A0A438FYW4"/>
<dbReference type="InterPro" id="IPR014848">
    <property type="entry name" value="Rgp1"/>
</dbReference>
<dbReference type="Proteomes" id="UP000288805">
    <property type="component" value="Unassembled WGS sequence"/>
</dbReference>
<organism evidence="2 3">
    <name type="scientific">Vitis vinifera</name>
    <name type="common">Grape</name>
    <dbReference type="NCBI Taxonomy" id="29760"/>
    <lineage>
        <taxon>Eukaryota</taxon>
        <taxon>Viridiplantae</taxon>
        <taxon>Streptophyta</taxon>
        <taxon>Embryophyta</taxon>
        <taxon>Tracheophyta</taxon>
        <taxon>Spermatophyta</taxon>
        <taxon>Magnoliopsida</taxon>
        <taxon>eudicotyledons</taxon>
        <taxon>Gunneridae</taxon>
        <taxon>Pentapetalae</taxon>
        <taxon>rosids</taxon>
        <taxon>Vitales</taxon>
        <taxon>Vitaceae</taxon>
        <taxon>Viteae</taxon>
        <taxon>Vitis</taxon>
    </lineage>
</organism>
<comment type="caution">
    <text evidence="2">The sequence shown here is derived from an EMBL/GenBank/DDBJ whole genome shotgun (WGS) entry which is preliminary data.</text>
</comment>
<accession>A0A438FYW4</accession>